<protein>
    <recommendedName>
        <fullName evidence="1">Peptidase M56 domain-containing protein</fullName>
    </recommendedName>
</protein>
<sequence length="618" mass="68648">MLWLSGAIAAGATTLLAHWHVRRELKQATRCDDHRLLQLWADVCHAADRRRVPEIVIFNGVQQPALVGLFRPQLLLPDETSELSDEQLRMIMLHEAAHLRRYDLAANWLLAVIRTIHWWNPVFWLAARRYSSLREQACDAFVASRLNESERRSYGELLISMAGREPYVSHWRIHVHASLLGFLSSPVHRSMRGRLAALKQWRGRRTRKQVIVATLLVLLLAWSGLTDAPILEARANQGPASVAEWMAQSRVGEAAAADSSKAAENPNALDYGWERLHTGTAVSKSYNISKVLERLAVDEPSVSPEVSLGSLVSLVLNLPVRESYKPRPVTMSFKEGRGFFIAGDRLRVHAPETIQEELRAIIEAWSDAGLTQICVETRLISSNRDLAAEMGLSWERFEAFHDDRGADLPLTNVSNGTLSHVATTTDEHLPIVVSKLGKAQATAFIESAQGNPRASVFQLPKPTVFNGQTASLADCSQRPFVIGVSYIEGTDGYSGAYQPKIEVVEVGSRVRFRATHSTDRKRVELKAHIHTADVEHVSETSAMHRGKTITIQNPRVKRRDVTVAEEIADGDSLLVGCLPAADQDEFFYVLLTPQSLTEQTFGADREEAAAAEVALADR</sequence>
<dbReference type="PANTHER" id="PTHR34978:SF3">
    <property type="entry name" value="SLR0241 PROTEIN"/>
    <property type="match status" value="1"/>
</dbReference>
<dbReference type="Proteomes" id="UP000326837">
    <property type="component" value="Chromosome"/>
</dbReference>
<keyword evidence="3" id="KW-1185">Reference proteome</keyword>
<proteinExistence type="predicted"/>
<dbReference type="EMBL" id="AP021861">
    <property type="protein sequence ID" value="BBO31695.1"/>
    <property type="molecule type" value="Genomic_DNA"/>
</dbReference>
<evidence type="ECO:0000313" key="3">
    <source>
        <dbReference type="Proteomes" id="UP000326837"/>
    </source>
</evidence>
<dbReference type="InterPro" id="IPR052173">
    <property type="entry name" value="Beta-lactam_resp_regulator"/>
</dbReference>
<dbReference type="AlphaFoldDB" id="A0A5K7X5R1"/>
<name>A0A5K7X5R1_9BACT</name>
<dbReference type="InterPro" id="IPR008756">
    <property type="entry name" value="Peptidase_M56"/>
</dbReference>
<dbReference type="CDD" id="cd07341">
    <property type="entry name" value="M56_BlaR1_MecR1_like"/>
    <property type="match status" value="1"/>
</dbReference>
<accession>A0A5K7X5R1</accession>
<dbReference type="Pfam" id="PF05569">
    <property type="entry name" value="Peptidase_M56"/>
    <property type="match status" value="1"/>
</dbReference>
<feature type="domain" description="Peptidase M56" evidence="1">
    <location>
        <begin position="2"/>
        <end position="165"/>
    </location>
</feature>
<gene>
    <name evidence="2" type="ORF">PLANPX_1307</name>
</gene>
<dbReference type="PANTHER" id="PTHR34978">
    <property type="entry name" value="POSSIBLE SENSOR-TRANSDUCER PROTEIN BLAR"/>
    <property type="match status" value="1"/>
</dbReference>
<reference evidence="3" key="1">
    <citation type="submission" date="2019-10" db="EMBL/GenBank/DDBJ databases">
        <title>Lacipirellula parvula gen. nov., sp. nov., representing a lineage of planctomycetes widespread in freshwater anoxic habitats, and description of the family Lacipirellulaceae.</title>
        <authorList>
            <person name="Dedysh S.N."/>
            <person name="Kulichevskaya I.S."/>
            <person name="Beletsky A.V."/>
            <person name="Rakitin A.L."/>
            <person name="Mardanov A.V."/>
            <person name="Ivanova A.A."/>
            <person name="Saltykova V.X."/>
            <person name="Rijpstra W.I.C."/>
            <person name="Sinninghe Damste J.S."/>
            <person name="Ravin N.V."/>
        </authorList>
    </citation>
    <scope>NUCLEOTIDE SEQUENCE [LARGE SCALE GENOMIC DNA]</scope>
    <source>
        <strain evidence="3">PX69</strain>
    </source>
</reference>
<evidence type="ECO:0000259" key="1">
    <source>
        <dbReference type="Pfam" id="PF05569"/>
    </source>
</evidence>
<organism evidence="2 3">
    <name type="scientific">Lacipirellula parvula</name>
    <dbReference type="NCBI Taxonomy" id="2650471"/>
    <lineage>
        <taxon>Bacteria</taxon>
        <taxon>Pseudomonadati</taxon>
        <taxon>Planctomycetota</taxon>
        <taxon>Planctomycetia</taxon>
        <taxon>Pirellulales</taxon>
        <taxon>Lacipirellulaceae</taxon>
        <taxon>Lacipirellula</taxon>
    </lineage>
</organism>
<evidence type="ECO:0000313" key="2">
    <source>
        <dbReference type="EMBL" id="BBO31695.1"/>
    </source>
</evidence>
<dbReference type="KEGG" id="lpav:PLANPX_1307"/>